<feature type="compositionally biased region" description="Polar residues" evidence="1">
    <location>
        <begin position="424"/>
        <end position="435"/>
    </location>
</feature>
<keyword evidence="3" id="KW-1185">Reference proteome</keyword>
<feature type="compositionally biased region" description="Polar residues" evidence="1">
    <location>
        <begin position="25"/>
        <end position="36"/>
    </location>
</feature>
<evidence type="ECO:0000313" key="2">
    <source>
        <dbReference type="EMBL" id="ORY26507.1"/>
    </source>
</evidence>
<reference evidence="2 3" key="1">
    <citation type="submission" date="2016-07" db="EMBL/GenBank/DDBJ databases">
        <title>Pervasive Adenine N6-methylation of Active Genes in Fungi.</title>
        <authorList>
            <consortium name="DOE Joint Genome Institute"/>
            <person name="Mondo S.J."/>
            <person name="Dannebaum R.O."/>
            <person name="Kuo R.C."/>
            <person name="Labutti K."/>
            <person name="Haridas S."/>
            <person name="Kuo A."/>
            <person name="Salamov A."/>
            <person name="Ahrendt S.R."/>
            <person name="Lipzen A."/>
            <person name="Sullivan W."/>
            <person name="Andreopoulos W.B."/>
            <person name="Clum A."/>
            <person name="Lindquist E."/>
            <person name="Daum C."/>
            <person name="Ramamoorthy G.K."/>
            <person name="Gryganskyi A."/>
            <person name="Culley D."/>
            <person name="Magnuson J.K."/>
            <person name="James T.Y."/>
            <person name="O'Malley M.A."/>
            <person name="Stajich J.E."/>
            <person name="Spatafora J.W."/>
            <person name="Visel A."/>
            <person name="Grigoriev I.V."/>
        </authorList>
    </citation>
    <scope>NUCLEOTIDE SEQUENCE [LARGE SCALE GENOMIC DNA]</scope>
    <source>
        <strain evidence="2 3">68-887.2</strain>
    </source>
</reference>
<gene>
    <name evidence="2" type="ORF">BCR39DRAFT_541040</name>
</gene>
<evidence type="ECO:0000256" key="1">
    <source>
        <dbReference type="SAM" id="MobiDB-lite"/>
    </source>
</evidence>
<organism evidence="2 3">
    <name type="scientific">Naematelia encephala</name>
    <dbReference type="NCBI Taxonomy" id="71784"/>
    <lineage>
        <taxon>Eukaryota</taxon>
        <taxon>Fungi</taxon>
        <taxon>Dikarya</taxon>
        <taxon>Basidiomycota</taxon>
        <taxon>Agaricomycotina</taxon>
        <taxon>Tremellomycetes</taxon>
        <taxon>Tremellales</taxon>
        <taxon>Naemateliaceae</taxon>
        <taxon>Naematelia</taxon>
    </lineage>
</organism>
<feature type="region of interest" description="Disordered" evidence="1">
    <location>
        <begin position="262"/>
        <end position="281"/>
    </location>
</feature>
<dbReference type="OrthoDB" id="5378975at2759"/>
<feature type="region of interest" description="Disordered" evidence="1">
    <location>
        <begin position="414"/>
        <end position="445"/>
    </location>
</feature>
<protein>
    <submittedName>
        <fullName evidence="2">Uncharacterized protein</fullName>
    </submittedName>
</protein>
<dbReference type="EMBL" id="MCFC01000047">
    <property type="protein sequence ID" value="ORY26507.1"/>
    <property type="molecule type" value="Genomic_DNA"/>
</dbReference>
<feature type="region of interest" description="Disordered" evidence="1">
    <location>
        <begin position="63"/>
        <end position="146"/>
    </location>
</feature>
<feature type="region of interest" description="Disordered" evidence="1">
    <location>
        <begin position="1"/>
        <end position="36"/>
    </location>
</feature>
<comment type="caution">
    <text evidence="2">The sequence shown here is derived from an EMBL/GenBank/DDBJ whole genome shotgun (WGS) entry which is preliminary data.</text>
</comment>
<evidence type="ECO:0000313" key="3">
    <source>
        <dbReference type="Proteomes" id="UP000193986"/>
    </source>
</evidence>
<dbReference type="InterPro" id="IPR031355">
    <property type="entry name" value="YBL010C/LAA2-like"/>
</dbReference>
<feature type="compositionally biased region" description="Acidic residues" evidence="1">
    <location>
        <begin position="111"/>
        <end position="124"/>
    </location>
</feature>
<dbReference type="STRING" id="71784.A0A1Y2AW97"/>
<dbReference type="Proteomes" id="UP000193986">
    <property type="component" value="Unassembled WGS sequence"/>
</dbReference>
<name>A0A1Y2AW97_9TREE</name>
<dbReference type="Pfam" id="PF17104">
    <property type="entry name" value="YBL010C_LAA2"/>
    <property type="match status" value="1"/>
</dbReference>
<sequence length="445" mass="47159">MESDPWADTPSSPKQPEVVEVAANGPSTSTEATPTVEQVAIPVGTSSVEETSDHVDLNLIAGSDLTGDVSQETAGVEAGAAEDGGDEFEDFDDFDASAGGPGPSTSRTGEDGEDGFGDFGDFEQGDFTTSEEAVNGDGDMLSNGNGGIVEEPDVYEERFQSLHLDPMPSRAELLDQLTNLLAPLLPSPSDPSLTDEPQRAVGGLSQIMISESSREAYAQLTTAPMLKPLDWTRSRVRRDHLISMGVPVNLDEVDSHRLSTLPPLQINVNPPTPRRADPNARYSSIQKGKGREIPLNSGRNSMPASIGSGLAGRGLVNGDPSKVHGLGARPEIDIAKAEELCGIEEEQLTIMSLNRLKRLQEQLVSMTADASSLLGYLLQLKDAQTQDSDTYNGMISELIANAAKVKSAQSAAASGGVFRRASTRRPNSMSGTNTPRRVGTPTGMR</sequence>
<dbReference type="InParanoid" id="A0A1Y2AW97"/>
<feature type="compositionally biased region" description="Acidic residues" evidence="1">
    <location>
        <begin position="83"/>
        <end position="95"/>
    </location>
</feature>
<proteinExistence type="predicted"/>
<dbReference type="PANTHER" id="PTHR38698:SF1">
    <property type="entry name" value="FUNGAL PROTEIN"/>
    <property type="match status" value="1"/>
</dbReference>
<dbReference type="AlphaFoldDB" id="A0A1Y2AW97"/>
<dbReference type="PANTHER" id="PTHR38698">
    <property type="entry name" value="EXPRESSED PROTEIN"/>
    <property type="match status" value="1"/>
</dbReference>
<accession>A0A1Y2AW97</accession>